<accession>A0AAJ5NPP8</accession>
<name>A0AAJ5NPP8_STRSA</name>
<protein>
    <submittedName>
        <fullName evidence="1">Uncharacterized protein</fullName>
    </submittedName>
</protein>
<reference evidence="1 2" key="1">
    <citation type="submission" date="2018-12" db="EMBL/GenBank/DDBJ databases">
        <authorList>
            <consortium name="Pathogen Informatics"/>
        </authorList>
    </citation>
    <scope>NUCLEOTIDE SEQUENCE [LARGE SCALE GENOMIC DNA]</scope>
    <source>
        <strain evidence="2">NCTC 10904</strain>
    </source>
</reference>
<organism evidence="1 2">
    <name type="scientific">Streptococcus sanguinis</name>
    <dbReference type="NCBI Taxonomy" id="1305"/>
    <lineage>
        <taxon>Bacteria</taxon>
        <taxon>Bacillati</taxon>
        <taxon>Bacillota</taxon>
        <taxon>Bacilli</taxon>
        <taxon>Lactobacillales</taxon>
        <taxon>Streptococcaceae</taxon>
        <taxon>Streptococcus</taxon>
    </lineage>
</organism>
<sequence>MDFTHAFFNIEQLQTKHFRYNYMFHSGDISIIANTDDDHFQLFVVISTENLQVCRQLNLYLKDDKYQFNAYWQTEYFSQIYPIIAVDNKLDMFWEDLIDRLSKITDEQLERLDPTQYQTMVRQVTEQSRDTIYLSHLRQSKMSKDQFEKISRFYGKSVAYKVQSMGCTLVFSSNPLKSHTIIIDDLVIK</sequence>
<dbReference type="RefSeq" id="WP_126435559.1">
    <property type="nucleotide sequence ID" value="NZ_JAQCSC010000003.1"/>
</dbReference>
<evidence type="ECO:0000313" key="2">
    <source>
        <dbReference type="Proteomes" id="UP000266918"/>
    </source>
</evidence>
<dbReference type="EMBL" id="LR134002">
    <property type="protein sequence ID" value="VDY71580.1"/>
    <property type="molecule type" value="Genomic_DNA"/>
</dbReference>
<dbReference type="Proteomes" id="UP000266918">
    <property type="component" value="Chromosome"/>
</dbReference>
<evidence type="ECO:0000313" key="1">
    <source>
        <dbReference type="EMBL" id="VDY71580.1"/>
    </source>
</evidence>
<gene>
    <name evidence="1" type="ORF">NCTC10904_01155</name>
</gene>
<proteinExistence type="predicted"/>
<dbReference type="AlphaFoldDB" id="A0AAJ5NPP8"/>